<name>A0A7X3S7K5_9HYPH</name>
<feature type="domain" description="N-acetyltransferase" evidence="3">
    <location>
        <begin position="9"/>
        <end position="168"/>
    </location>
</feature>
<dbReference type="EMBL" id="WUMV01000003">
    <property type="protein sequence ID" value="MXN64873.1"/>
    <property type="molecule type" value="Genomic_DNA"/>
</dbReference>
<evidence type="ECO:0000256" key="1">
    <source>
        <dbReference type="ARBA" id="ARBA00022679"/>
    </source>
</evidence>
<dbReference type="PANTHER" id="PTHR43877">
    <property type="entry name" value="AMINOALKYLPHOSPHONATE N-ACETYLTRANSFERASE-RELATED-RELATED"/>
    <property type="match status" value="1"/>
</dbReference>
<dbReference type="RefSeq" id="WP_160775114.1">
    <property type="nucleotide sequence ID" value="NZ_WUMV01000003.1"/>
</dbReference>
<organism evidence="4 5">
    <name type="scientific">Stappia sediminis</name>
    <dbReference type="NCBI Taxonomy" id="2692190"/>
    <lineage>
        <taxon>Bacteria</taxon>
        <taxon>Pseudomonadati</taxon>
        <taxon>Pseudomonadota</taxon>
        <taxon>Alphaproteobacteria</taxon>
        <taxon>Hyphomicrobiales</taxon>
        <taxon>Stappiaceae</taxon>
        <taxon>Stappia</taxon>
    </lineage>
</organism>
<gene>
    <name evidence="4" type="ORF">GR183_08130</name>
</gene>
<dbReference type="Pfam" id="PF00583">
    <property type="entry name" value="Acetyltransf_1"/>
    <property type="match status" value="1"/>
</dbReference>
<dbReference type="CDD" id="cd04301">
    <property type="entry name" value="NAT_SF"/>
    <property type="match status" value="1"/>
</dbReference>
<protein>
    <submittedName>
        <fullName evidence="4">GNAT family N-acetyltransferase</fullName>
    </submittedName>
</protein>
<dbReference type="Proteomes" id="UP000433101">
    <property type="component" value="Unassembled WGS sequence"/>
</dbReference>
<dbReference type="InterPro" id="IPR016181">
    <property type="entry name" value="Acyl_CoA_acyltransferase"/>
</dbReference>
<dbReference type="PANTHER" id="PTHR43877:SF2">
    <property type="entry name" value="AMINOALKYLPHOSPHONATE N-ACETYLTRANSFERASE-RELATED"/>
    <property type="match status" value="1"/>
</dbReference>
<dbReference type="GO" id="GO:0016747">
    <property type="term" value="F:acyltransferase activity, transferring groups other than amino-acyl groups"/>
    <property type="evidence" value="ECO:0007669"/>
    <property type="project" value="InterPro"/>
</dbReference>
<comment type="caution">
    <text evidence="4">The sequence shown here is derived from an EMBL/GenBank/DDBJ whole genome shotgun (WGS) entry which is preliminary data.</text>
</comment>
<sequence>MTDIDASEFTIREVGEVGDGERSFIFSLSQRLAGVAGLAWYTDEALIDFQNRYIASFLAKQPEDRLLLIAEDGKGTRLGFAGAEERPDEVTDEPTAHLSLLAVAKNAEGKGVARALVKAFEAAAAEQGYRLANLAVFANNVRGRALYERLGYADDTITMAKPLTPRPE</sequence>
<dbReference type="SUPFAM" id="SSF55729">
    <property type="entry name" value="Acyl-CoA N-acyltransferases (Nat)"/>
    <property type="match status" value="1"/>
</dbReference>
<dbReference type="InterPro" id="IPR050832">
    <property type="entry name" value="Bact_Acetyltransf"/>
</dbReference>
<reference evidence="4 5" key="1">
    <citation type="submission" date="2019-12" db="EMBL/GenBank/DDBJ databases">
        <authorList>
            <person name="Li M."/>
        </authorList>
    </citation>
    <scope>NUCLEOTIDE SEQUENCE [LARGE SCALE GENOMIC DNA]</scope>
    <source>
        <strain evidence="4 5">GBMRC 2046</strain>
    </source>
</reference>
<dbReference type="InterPro" id="IPR000182">
    <property type="entry name" value="GNAT_dom"/>
</dbReference>
<dbReference type="AlphaFoldDB" id="A0A7X3S7K5"/>
<evidence type="ECO:0000313" key="4">
    <source>
        <dbReference type="EMBL" id="MXN64873.1"/>
    </source>
</evidence>
<keyword evidence="1 4" id="KW-0808">Transferase</keyword>
<dbReference type="Gene3D" id="3.40.630.30">
    <property type="match status" value="1"/>
</dbReference>
<evidence type="ECO:0000256" key="2">
    <source>
        <dbReference type="ARBA" id="ARBA00023315"/>
    </source>
</evidence>
<evidence type="ECO:0000259" key="3">
    <source>
        <dbReference type="PROSITE" id="PS51186"/>
    </source>
</evidence>
<evidence type="ECO:0000313" key="5">
    <source>
        <dbReference type="Proteomes" id="UP000433101"/>
    </source>
</evidence>
<keyword evidence="2" id="KW-0012">Acyltransferase</keyword>
<proteinExistence type="predicted"/>
<accession>A0A7X3S7K5</accession>
<keyword evidence="5" id="KW-1185">Reference proteome</keyword>
<dbReference type="PROSITE" id="PS51186">
    <property type="entry name" value="GNAT"/>
    <property type="match status" value="1"/>
</dbReference>